<evidence type="ECO:0000313" key="3">
    <source>
        <dbReference type="Proteomes" id="UP000182192"/>
    </source>
</evidence>
<proteinExistence type="predicted"/>
<protein>
    <recommendedName>
        <fullName evidence="4">Fibronectin type-III domain-containing protein</fullName>
    </recommendedName>
</protein>
<organism evidence="2 3">
    <name type="scientific">Ruminococcus albus</name>
    <dbReference type="NCBI Taxonomy" id="1264"/>
    <lineage>
        <taxon>Bacteria</taxon>
        <taxon>Bacillati</taxon>
        <taxon>Bacillota</taxon>
        <taxon>Clostridia</taxon>
        <taxon>Eubacteriales</taxon>
        <taxon>Oscillospiraceae</taxon>
        <taxon>Ruminococcus</taxon>
    </lineage>
</organism>
<dbReference type="AlphaFoldDB" id="A0A1I1SBE5"/>
<dbReference type="InterPro" id="IPR013783">
    <property type="entry name" value="Ig-like_fold"/>
</dbReference>
<accession>A0A1I1SBE5</accession>
<dbReference type="EMBL" id="FOKQ01000093">
    <property type="protein sequence ID" value="SFD43786.1"/>
    <property type="molecule type" value="Genomic_DNA"/>
</dbReference>
<name>A0A1I1SBE5_RUMAL</name>
<reference evidence="2 3" key="1">
    <citation type="submission" date="2016-10" db="EMBL/GenBank/DDBJ databases">
        <authorList>
            <person name="de Groot N.N."/>
        </authorList>
    </citation>
    <scope>NUCLEOTIDE SEQUENCE [LARGE SCALE GENOMIC DNA]</scope>
    <source>
        <strain evidence="2 3">AR67</strain>
    </source>
</reference>
<feature type="region of interest" description="Disordered" evidence="1">
    <location>
        <begin position="1"/>
        <end position="23"/>
    </location>
</feature>
<sequence length="248" mass="27755">MEVIGAYPHKTPEQFTSGLTPPQPLRPLKDKPKCAFGENCVIYGHAGTEAESYADEWGLEFVSLDSTPKYTAPTITFEKCEGCAKLNWTAVDGAEKYGVVGWINNRWQLIDQCEDSSYLLNNLKAGSSYKVAVVTMIGNEWHKDFSNAITVTPLNSAVSKYPNVTNIKYSDKYHQFKLEWNAVDGATQYGIAVKLAGKWKVWTYTDKNNFISPKLKAGSTAEIVICAKINDEWDTRKINCRSFVVTVK</sequence>
<dbReference type="Gene3D" id="2.60.40.10">
    <property type="entry name" value="Immunoglobulins"/>
    <property type="match status" value="1"/>
</dbReference>
<gene>
    <name evidence="2" type="ORF">SAMN02910406_03879</name>
</gene>
<dbReference type="Proteomes" id="UP000182192">
    <property type="component" value="Unassembled WGS sequence"/>
</dbReference>
<evidence type="ECO:0000313" key="2">
    <source>
        <dbReference type="EMBL" id="SFD43786.1"/>
    </source>
</evidence>
<evidence type="ECO:0000256" key="1">
    <source>
        <dbReference type="SAM" id="MobiDB-lite"/>
    </source>
</evidence>
<evidence type="ECO:0008006" key="4">
    <source>
        <dbReference type="Google" id="ProtNLM"/>
    </source>
</evidence>